<dbReference type="InterPro" id="IPR000845">
    <property type="entry name" value="Nucleoside_phosphorylase_d"/>
</dbReference>
<dbReference type="InterPro" id="IPR035994">
    <property type="entry name" value="Nucleoside_phosphorylase_sf"/>
</dbReference>
<gene>
    <name evidence="5" type="ORF">TPAR_07699</name>
</gene>
<organism evidence="5 6">
    <name type="scientific">Tolypocladium paradoxum</name>
    <dbReference type="NCBI Taxonomy" id="94208"/>
    <lineage>
        <taxon>Eukaryota</taxon>
        <taxon>Fungi</taxon>
        <taxon>Dikarya</taxon>
        <taxon>Ascomycota</taxon>
        <taxon>Pezizomycotina</taxon>
        <taxon>Sordariomycetes</taxon>
        <taxon>Hypocreomycetidae</taxon>
        <taxon>Hypocreales</taxon>
        <taxon>Ophiocordycipitaceae</taxon>
        <taxon>Tolypocladium</taxon>
    </lineage>
</organism>
<sequence>MDISDDLGAHHAEPSSPRPPKRQKAFHDDLGNGVHEARSGWLTSHDQYTIAWICALHIEMAAARAMLDEVYEDLPRQPNDSNTYTLGSIEHHNIVIACLPTAQYGLNNAANVLTHLVRTFPSIRAGLMVGIGGGAPSKADVHLGDIVVGTRVMQYDLGKIVGDGEIQRTAIPKIPHPLLGTAVSSLRAKHERDSSRIPSILREKFEGHSEYGRPSSQDRLFSSTYDHVSSTSGCDECDHSKLVPRSRRRTDDPLIHYGAIASGNQVMRSATQRDNIARQLDVICFEMEAAGLMDILPCLPIRGICDYSDSHKNKEWQRYAAAAAAAYARELLAVLPVPAIEMTEHIGHDQMDMCRFAGPEDVEYKKVAAAFRRKTANVPETGVPNPSPSLTTEPRQQLRDSLRFDQIDARHMTIKSAHARTCKWLKKKDEYLDWLNPSKIPEHHGFLWVKGKPGTGKSTVMKFALAQARRTMKDRIILSFFFNARGENLEKSTVGMYQSLLLQLLESNLGLEAIFDSRHLTMWPRDGQMQWRVEFLKDLFEQAVQSLGQSQVVCFVDALDECDEDQIRDMVSFFEHIGELAIASNIGFQVCFSSRHYPHITVAHGLELVLEGQEGHDQDIANYIDSELKIGRSKVAGEIRAELQAKASGVFMWVVLVVDILNKEHDRGRIHALRKRLREIPAGLHYLFRDILTRQKNYTFAVLAGTDPESLESWDQELTTLAIIQRFILDSSKGLAETTKSKTPVVQFIHESVRDFLFKDNGLWEIWPDLGDRFQGQSHERLKQCCSNYMRLNISEHVPQSTPLPTASSQKASRLRQLAAEKFPFLEYAVHNVLYHSDAAESGEVQQAAFIQDFPFVDWIALGNLLEKHEIRRHTADTHPLYIFAEQNLAHLIRIHPNRTLHLDIEGERYGFPLLAALVRGSEEAVEALMLDAKQHLSAEVPRDCSTVSHVGRLTHVPNRRDIQFRRGRSLVSYIAEQGDASLLSLLLATGKFGPESKDKDGRTLLLWAAECGHEAVVKLLLANDRVDPDAKDNNG</sequence>
<dbReference type="InterPro" id="IPR002110">
    <property type="entry name" value="Ankyrin_rpt"/>
</dbReference>
<name>A0A2S4KPI5_9HYPO</name>
<dbReference type="Pfam" id="PF12796">
    <property type="entry name" value="Ank_2"/>
    <property type="match status" value="1"/>
</dbReference>
<evidence type="ECO:0000313" key="5">
    <source>
        <dbReference type="EMBL" id="POR32105.1"/>
    </source>
</evidence>
<dbReference type="InterPro" id="IPR036770">
    <property type="entry name" value="Ankyrin_rpt-contain_sf"/>
</dbReference>
<comment type="caution">
    <text evidence="5">The sequence shown here is derived from an EMBL/GenBank/DDBJ whole genome shotgun (WGS) entry which is preliminary data.</text>
</comment>
<dbReference type="Pfam" id="PF01048">
    <property type="entry name" value="PNP_UDP_1"/>
    <property type="match status" value="1"/>
</dbReference>
<evidence type="ECO:0000259" key="4">
    <source>
        <dbReference type="Pfam" id="PF24883"/>
    </source>
</evidence>
<evidence type="ECO:0000256" key="2">
    <source>
        <dbReference type="SAM" id="MobiDB-lite"/>
    </source>
</evidence>
<dbReference type="Gene3D" id="3.40.50.300">
    <property type="entry name" value="P-loop containing nucleotide triphosphate hydrolases"/>
    <property type="match status" value="1"/>
</dbReference>
<dbReference type="Gene3D" id="1.25.40.20">
    <property type="entry name" value="Ankyrin repeat-containing domain"/>
    <property type="match status" value="1"/>
</dbReference>
<proteinExistence type="predicted"/>
<dbReference type="Proteomes" id="UP000237481">
    <property type="component" value="Unassembled WGS sequence"/>
</dbReference>
<dbReference type="SUPFAM" id="SSF48403">
    <property type="entry name" value="Ankyrin repeat"/>
    <property type="match status" value="1"/>
</dbReference>
<keyword evidence="6" id="KW-1185">Reference proteome</keyword>
<feature type="domain" description="Nucleoside phosphorylase" evidence="3">
    <location>
        <begin position="50"/>
        <end position="329"/>
    </location>
</feature>
<dbReference type="GO" id="GO:0003824">
    <property type="term" value="F:catalytic activity"/>
    <property type="evidence" value="ECO:0007669"/>
    <property type="project" value="InterPro"/>
</dbReference>
<feature type="domain" description="Nephrocystin 3-like N-terminal" evidence="4">
    <location>
        <begin position="421"/>
        <end position="595"/>
    </location>
</feature>
<protein>
    <submittedName>
        <fullName evidence="5">Ankyrin repeat domain-containing protein 50</fullName>
    </submittedName>
</protein>
<dbReference type="InterPro" id="IPR027417">
    <property type="entry name" value="P-loop_NTPase"/>
</dbReference>
<evidence type="ECO:0000259" key="3">
    <source>
        <dbReference type="Pfam" id="PF01048"/>
    </source>
</evidence>
<dbReference type="PANTHER" id="PTHR46082:SF11">
    <property type="entry name" value="AAA+ ATPASE DOMAIN-CONTAINING PROTEIN-RELATED"/>
    <property type="match status" value="1"/>
</dbReference>
<evidence type="ECO:0000256" key="1">
    <source>
        <dbReference type="ARBA" id="ARBA00022737"/>
    </source>
</evidence>
<reference evidence="5 6" key="1">
    <citation type="submission" date="2018-01" db="EMBL/GenBank/DDBJ databases">
        <title>Harnessing the power of phylogenomics to disentangle the directionality and signatures of interkingdom host jumping in the parasitic fungal genus Tolypocladium.</title>
        <authorList>
            <person name="Quandt C.A."/>
            <person name="Patterson W."/>
            <person name="Spatafora J.W."/>
        </authorList>
    </citation>
    <scope>NUCLEOTIDE SEQUENCE [LARGE SCALE GENOMIC DNA]</scope>
    <source>
        <strain evidence="5 6">NRBC 100945</strain>
    </source>
</reference>
<evidence type="ECO:0000313" key="6">
    <source>
        <dbReference type="Proteomes" id="UP000237481"/>
    </source>
</evidence>
<dbReference type="AlphaFoldDB" id="A0A2S4KPI5"/>
<dbReference type="Pfam" id="PF24883">
    <property type="entry name" value="NPHP3_N"/>
    <property type="match status" value="1"/>
</dbReference>
<dbReference type="InterPro" id="IPR053137">
    <property type="entry name" value="NLR-like"/>
</dbReference>
<dbReference type="EMBL" id="PKSG01000907">
    <property type="protein sequence ID" value="POR32105.1"/>
    <property type="molecule type" value="Genomic_DNA"/>
</dbReference>
<dbReference type="SUPFAM" id="SSF52540">
    <property type="entry name" value="P-loop containing nucleoside triphosphate hydrolases"/>
    <property type="match status" value="1"/>
</dbReference>
<feature type="region of interest" description="Disordered" evidence="2">
    <location>
        <begin position="1"/>
        <end position="28"/>
    </location>
</feature>
<dbReference type="SMART" id="SM00248">
    <property type="entry name" value="ANK"/>
    <property type="match status" value="2"/>
</dbReference>
<dbReference type="InterPro" id="IPR056884">
    <property type="entry name" value="NPHP3-like_N"/>
</dbReference>
<dbReference type="Gene3D" id="3.40.50.1580">
    <property type="entry name" value="Nucleoside phosphorylase domain"/>
    <property type="match status" value="1"/>
</dbReference>
<dbReference type="STRING" id="94208.A0A2S4KPI5"/>
<dbReference type="SUPFAM" id="SSF53167">
    <property type="entry name" value="Purine and uridine phosphorylases"/>
    <property type="match status" value="1"/>
</dbReference>
<dbReference type="OrthoDB" id="4927459at2759"/>
<dbReference type="GO" id="GO:0009116">
    <property type="term" value="P:nucleoside metabolic process"/>
    <property type="evidence" value="ECO:0007669"/>
    <property type="project" value="InterPro"/>
</dbReference>
<dbReference type="PANTHER" id="PTHR46082">
    <property type="entry name" value="ATP/GTP-BINDING PROTEIN-RELATED"/>
    <property type="match status" value="1"/>
</dbReference>
<keyword evidence="1" id="KW-0677">Repeat</keyword>
<accession>A0A2S4KPI5</accession>